<dbReference type="SUPFAM" id="SSF51445">
    <property type="entry name" value="(Trans)glycosidases"/>
    <property type="match status" value="1"/>
</dbReference>
<dbReference type="InterPro" id="IPR019800">
    <property type="entry name" value="Glyco_hydro_3_AS"/>
</dbReference>
<keyword evidence="6" id="KW-1185">Reference proteome</keyword>
<dbReference type="EMBL" id="JBHSEH010000004">
    <property type="protein sequence ID" value="MFC4425177.1"/>
    <property type="molecule type" value="Genomic_DNA"/>
</dbReference>
<evidence type="ECO:0000256" key="2">
    <source>
        <dbReference type="ARBA" id="ARBA00022801"/>
    </source>
</evidence>
<organism evidence="5 6">
    <name type="scientific">Deinococcus navajonensis</name>
    <dbReference type="NCBI Taxonomy" id="309884"/>
    <lineage>
        <taxon>Bacteria</taxon>
        <taxon>Thermotogati</taxon>
        <taxon>Deinococcota</taxon>
        <taxon>Deinococci</taxon>
        <taxon>Deinococcales</taxon>
        <taxon>Deinococcaceae</taxon>
        <taxon>Deinococcus</taxon>
    </lineage>
</organism>
<dbReference type="Pfam" id="PF00933">
    <property type="entry name" value="Glyco_hydro_3"/>
    <property type="match status" value="1"/>
</dbReference>
<name>A0ABV8XKI6_9DEIO</name>
<dbReference type="InterPro" id="IPR036962">
    <property type="entry name" value="Glyco_hydro_3_N_sf"/>
</dbReference>
<evidence type="ECO:0000259" key="4">
    <source>
        <dbReference type="Pfam" id="PF00933"/>
    </source>
</evidence>
<keyword evidence="2 5" id="KW-0378">Hydrolase</keyword>
<sequence>MTASHALSAEGALQPAGALIVDVNGPELTPEEGRLLSRHRFGGVCLFARNITSPERTARLVRDLRDALGEHTLIATDQEGGAVLRRLDVPHPPSPMGLGAMRDAAAAREAGAVAARGLLDLGINWNFAPSLDLHDNPLNPVIGERSFGSDPGLVAELGVAWALGSEAAGVMSSVKHFPGHGDTQVDSHLDLPVVHKARAALEAGEWRPFRAAVAAGVGSLMTAHILYPALDPRRPATLSPAVLTDLLRQEWGYQGVVVTDAMDMRAIADRYPHGQAAPLSLTAGADAILVCGHGDHSLHTAHLGAVERALRDGTLDEARLREALERLARAGRRFPGRAEPYDPAQRRLDEARVRAWAQGSVTRWGNLRPLDPAADVLLLTPDLPDIGGPYGDSLHGEQLAAALRPYFPRLRHANHSQIDTRAARALLSSFPDAPALLATTTRWDLSPAQHELAGQLALRGGQHLALWNPEHARALPLPAVVTYGYRPAQLEAAARVLLGGEAPGVLPLAEPTAV</sequence>
<dbReference type="PANTHER" id="PTHR30480">
    <property type="entry name" value="BETA-HEXOSAMINIDASE-RELATED"/>
    <property type="match status" value="1"/>
</dbReference>
<evidence type="ECO:0000313" key="5">
    <source>
        <dbReference type="EMBL" id="MFC4425177.1"/>
    </source>
</evidence>
<dbReference type="InterPro" id="IPR001764">
    <property type="entry name" value="Glyco_hydro_3_N"/>
</dbReference>
<dbReference type="PANTHER" id="PTHR30480:SF16">
    <property type="entry name" value="GLYCOSIDE HYDROLASE FAMILY 3 DOMAIN PROTEIN"/>
    <property type="match status" value="1"/>
</dbReference>
<protein>
    <submittedName>
        <fullName evidence="5">Beta-N-acetylhexosaminidase</fullName>
        <ecNumber evidence="5">3.2.1.52</ecNumber>
    </submittedName>
</protein>
<dbReference type="EC" id="3.2.1.52" evidence="5"/>
<comment type="similarity">
    <text evidence="1">Belongs to the glycosyl hydrolase 3 family.</text>
</comment>
<dbReference type="NCBIfam" id="NF003740">
    <property type="entry name" value="PRK05337.1"/>
    <property type="match status" value="1"/>
</dbReference>
<keyword evidence="3 5" id="KW-0326">Glycosidase</keyword>
<dbReference type="RefSeq" id="WP_380036287.1">
    <property type="nucleotide sequence ID" value="NZ_JBHSEH010000004.1"/>
</dbReference>
<reference evidence="6" key="1">
    <citation type="journal article" date="2019" name="Int. J. Syst. Evol. Microbiol.">
        <title>The Global Catalogue of Microorganisms (GCM) 10K type strain sequencing project: providing services to taxonomists for standard genome sequencing and annotation.</title>
        <authorList>
            <consortium name="The Broad Institute Genomics Platform"/>
            <consortium name="The Broad Institute Genome Sequencing Center for Infectious Disease"/>
            <person name="Wu L."/>
            <person name="Ma J."/>
        </authorList>
    </citation>
    <scope>NUCLEOTIDE SEQUENCE [LARGE SCALE GENOMIC DNA]</scope>
    <source>
        <strain evidence="6">CCUG 56029</strain>
    </source>
</reference>
<dbReference type="PRINTS" id="PR00133">
    <property type="entry name" value="GLHYDRLASE3"/>
</dbReference>
<dbReference type="PROSITE" id="PS00775">
    <property type="entry name" value="GLYCOSYL_HYDROL_F3"/>
    <property type="match status" value="1"/>
</dbReference>
<evidence type="ECO:0000256" key="3">
    <source>
        <dbReference type="ARBA" id="ARBA00023295"/>
    </source>
</evidence>
<dbReference type="InterPro" id="IPR050226">
    <property type="entry name" value="NagZ_Beta-hexosaminidase"/>
</dbReference>
<accession>A0ABV8XKI6</accession>
<dbReference type="InterPro" id="IPR017853">
    <property type="entry name" value="GH"/>
</dbReference>
<evidence type="ECO:0000256" key="1">
    <source>
        <dbReference type="ARBA" id="ARBA00005336"/>
    </source>
</evidence>
<feature type="domain" description="Glycoside hydrolase family 3 N-terminal" evidence="4">
    <location>
        <begin position="30"/>
        <end position="329"/>
    </location>
</feature>
<comment type="caution">
    <text evidence="5">The sequence shown here is derived from an EMBL/GenBank/DDBJ whole genome shotgun (WGS) entry which is preliminary data.</text>
</comment>
<proteinExistence type="inferred from homology"/>
<dbReference type="GO" id="GO:0004563">
    <property type="term" value="F:beta-N-acetylhexosaminidase activity"/>
    <property type="evidence" value="ECO:0007669"/>
    <property type="project" value="UniProtKB-EC"/>
</dbReference>
<dbReference type="Proteomes" id="UP001595998">
    <property type="component" value="Unassembled WGS sequence"/>
</dbReference>
<gene>
    <name evidence="5" type="primary">nagZ</name>
    <name evidence="5" type="ORF">ACFOZ9_03060</name>
</gene>
<evidence type="ECO:0000313" key="6">
    <source>
        <dbReference type="Proteomes" id="UP001595998"/>
    </source>
</evidence>
<dbReference type="Gene3D" id="3.20.20.300">
    <property type="entry name" value="Glycoside hydrolase, family 3, N-terminal domain"/>
    <property type="match status" value="1"/>
</dbReference>